<keyword evidence="4" id="KW-0418">Kinase</keyword>
<dbReference type="PANTHER" id="PTHR48062:SF21">
    <property type="entry name" value="RECEPTOR-LIKE PROTEIN 12"/>
    <property type="match status" value="1"/>
</dbReference>
<dbReference type="PANTHER" id="PTHR48062">
    <property type="entry name" value="RECEPTOR-LIKE PROTEIN 14"/>
    <property type="match status" value="1"/>
</dbReference>
<keyword evidence="5" id="KW-1185">Reference proteome</keyword>
<name>A0A6A1V7Y5_9ROSI</name>
<dbReference type="AlphaFoldDB" id="A0A6A1V7Y5"/>
<dbReference type="InterPro" id="IPR001611">
    <property type="entry name" value="Leu-rich_rpt"/>
</dbReference>
<organism evidence="4 5">
    <name type="scientific">Morella rubra</name>
    <name type="common">Chinese bayberry</name>
    <dbReference type="NCBI Taxonomy" id="262757"/>
    <lineage>
        <taxon>Eukaryota</taxon>
        <taxon>Viridiplantae</taxon>
        <taxon>Streptophyta</taxon>
        <taxon>Embryophyta</taxon>
        <taxon>Tracheophyta</taxon>
        <taxon>Spermatophyta</taxon>
        <taxon>Magnoliopsida</taxon>
        <taxon>eudicotyledons</taxon>
        <taxon>Gunneridae</taxon>
        <taxon>Pentapetalae</taxon>
        <taxon>rosids</taxon>
        <taxon>fabids</taxon>
        <taxon>Fagales</taxon>
        <taxon>Myricaceae</taxon>
        <taxon>Morella</taxon>
    </lineage>
</organism>
<evidence type="ECO:0000313" key="5">
    <source>
        <dbReference type="Proteomes" id="UP000516437"/>
    </source>
</evidence>
<dbReference type="InterPro" id="IPR051502">
    <property type="entry name" value="RLP_Defense_Trigger"/>
</dbReference>
<dbReference type="Gene3D" id="3.80.10.10">
    <property type="entry name" value="Ribonuclease Inhibitor"/>
    <property type="match status" value="1"/>
</dbReference>
<proteinExistence type="inferred from homology"/>
<dbReference type="GO" id="GO:0016301">
    <property type="term" value="F:kinase activity"/>
    <property type="evidence" value="ECO:0007669"/>
    <property type="project" value="UniProtKB-KW"/>
</dbReference>
<reference evidence="4 5" key="1">
    <citation type="journal article" date="2019" name="Plant Biotechnol. J.">
        <title>The red bayberry genome and genetic basis of sex determination.</title>
        <authorList>
            <person name="Jia H.M."/>
            <person name="Jia H.J."/>
            <person name="Cai Q.L."/>
            <person name="Wang Y."/>
            <person name="Zhao H.B."/>
            <person name="Yang W.F."/>
            <person name="Wang G.Y."/>
            <person name="Li Y.H."/>
            <person name="Zhan D.L."/>
            <person name="Shen Y.T."/>
            <person name="Niu Q.F."/>
            <person name="Chang L."/>
            <person name="Qiu J."/>
            <person name="Zhao L."/>
            <person name="Xie H.B."/>
            <person name="Fu W.Y."/>
            <person name="Jin J."/>
            <person name="Li X.W."/>
            <person name="Jiao Y."/>
            <person name="Zhou C.C."/>
            <person name="Tu T."/>
            <person name="Chai C.Y."/>
            <person name="Gao J.L."/>
            <person name="Fan L.J."/>
            <person name="van de Weg E."/>
            <person name="Wang J.Y."/>
            <person name="Gao Z.S."/>
        </authorList>
    </citation>
    <scope>NUCLEOTIDE SEQUENCE [LARGE SCALE GENOMIC DNA]</scope>
    <source>
        <tissue evidence="4">Leaves</tissue>
    </source>
</reference>
<evidence type="ECO:0000313" key="4">
    <source>
        <dbReference type="EMBL" id="KAB1208959.1"/>
    </source>
</evidence>
<dbReference type="PRINTS" id="PR00019">
    <property type="entry name" value="LEURICHRPT"/>
</dbReference>
<sequence length="126" mass="13943">MTSLDVLTMRDCRLNGSLPTQGWCDLRNLKELELSGNELEGILPSCLANMTGLRLLGLSSNHFSGIMTLSPLSSLQSLKYLDLSNNYFSPIRLSSFYNLSKLEVILSDNNEIVDEAESQTWAPPSS</sequence>
<evidence type="ECO:0000256" key="2">
    <source>
        <dbReference type="ARBA" id="ARBA00022614"/>
    </source>
</evidence>
<comment type="caution">
    <text evidence="4">The sequence shown here is derived from an EMBL/GenBank/DDBJ whole genome shotgun (WGS) entry which is preliminary data.</text>
</comment>
<dbReference type="Pfam" id="PF00560">
    <property type="entry name" value="LRR_1"/>
    <property type="match status" value="1"/>
</dbReference>
<dbReference type="PROSITE" id="PS51450">
    <property type="entry name" value="LRR"/>
    <property type="match status" value="1"/>
</dbReference>
<dbReference type="InterPro" id="IPR003591">
    <property type="entry name" value="Leu-rich_rpt_typical-subtyp"/>
</dbReference>
<dbReference type="EMBL" id="RXIC02000024">
    <property type="protein sequence ID" value="KAB1208959.1"/>
    <property type="molecule type" value="Genomic_DNA"/>
</dbReference>
<dbReference type="OrthoDB" id="1739648at2759"/>
<dbReference type="Pfam" id="PF13855">
    <property type="entry name" value="LRR_8"/>
    <property type="match status" value="1"/>
</dbReference>
<keyword evidence="2" id="KW-0433">Leucine-rich repeat</keyword>
<keyword evidence="4" id="KW-0808">Transferase</keyword>
<accession>A0A6A1V7Y5</accession>
<keyword evidence="4" id="KW-0675">Receptor</keyword>
<evidence type="ECO:0000256" key="1">
    <source>
        <dbReference type="ARBA" id="ARBA00009592"/>
    </source>
</evidence>
<dbReference type="InterPro" id="IPR032675">
    <property type="entry name" value="LRR_dom_sf"/>
</dbReference>
<dbReference type="SMART" id="SM00369">
    <property type="entry name" value="LRR_TYP"/>
    <property type="match status" value="3"/>
</dbReference>
<dbReference type="Proteomes" id="UP000516437">
    <property type="component" value="Chromosome 6"/>
</dbReference>
<dbReference type="SUPFAM" id="SSF52058">
    <property type="entry name" value="L domain-like"/>
    <property type="match status" value="1"/>
</dbReference>
<comment type="similarity">
    <text evidence="1">Belongs to the RLP family.</text>
</comment>
<protein>
    <submittedName>
        <fullName evidence="4">Leucine-rich repeat receptor protein kinase EXS</fullName>
    </submittedName>
</protein>
<gene>
    <name evidence="4" type="ORF">CJ030_MR6G000532</name>
</gene>
<evidence type="ECO:0000256" key="3">
    <source>
        <dbReference type="ARBA" id="ARBA00022737"/>
    </source>
</evidence>
<keyword evidence="3" id="KW-0677">Repeat</keyword>